<dbReference type="RefSeq" id="WP_208214074.1">
    <property type="nucleotide sequence ID" value="NZ_CP074404.1"/>
</dbReference>
<reference evidence="2 3" key="1">
    <citation type="submission" date="2021-03" db="EMBL/GenBank/DDBJ databases">
        <title>novel species in genus Cellulomonas.</title>
        <authorList>
            <person name="Zhang G."/>
        </authorList>
    </citation>
    <scope>NUCLEOTIDE SEQUENCE [LARGE SCALE GENOMIC DNA]</scope>
    <source>
        <strain evidence="3">zg-ZUI188</strain>
    </source>
</reference>
<feature type="compositionally biased region" description="Basic and acidic residues" evidence="1">
    <location>
        <begin position="30"/>
        <end position="39"/>
    </location>
</feature>
<evidence type="ECO:0000256" key="1">
    <source>
        <dbReference type="SAM" id="MobiDB-lite"/>
    </source>
</evidence>
<organism evidence="2 3">
    <name type="scientific">Cellulomonas fengjieae</name>
    <dbReference type="NCBI Taxonomy" id="2819978"/>
    <lineage>
        <taxon>Bacteria</taxon>
        <taxon>Bacillati</taxon>
        <taxon>Actinomycetota</taxon>
        <taxon>Actinomycetes</taxon>
        <taxon>Micrococcales</taxon>
        <taxon>Cellulomonadaceae</taxon>
        <taxon>Cellulomonas</taxon>
    </lineage>
</organism>
<feature type="region of interest" description="Disordered" evidence="1">
    <location>
        <begin position="1"/>
        <end position="63"/>
    </location>
</feature>
<proteinExistence type="predicted"/>
<keyword evidence="3" id="KW-1185">Reference proteome</keyword>
<protein>
    <submittedName>
        <fullName evidence="2">Uncharacterized protein</fullName>
    </submittedName>
</protein>
<comment type="caution">
    <text evidence="2">The sequence shown here is derived from an EMBL/GenBank/DDBJ whole genome shotgun (WGS) entry which is preliminary data.</text>
</comment>
<dbReference type="EMBL" id="JAGFBM010000003">
    <property type="protein sequence ID" value="MBO3084574.1"/>
    <property type="molecule type" value="Genomic_DNA"/>
</dbReference>
<gene>
    <name evidence="2" type="ORF">J4035_07975</name>
</gene>
<evidence type="ECO:0000313" key="2">
    <source>
        <dbReference type="EMBL" id="MBO3084574.1"/>
    </source>
</evidence>
<dbReference type="Proteomes" id="UP000678317">
    <property type="component" value="Unassembled WGS sequence"/>
</dbReference>
<feature type="compositionally biased region" description="Basic and acidic residues" evidence="1">
    <location>
        <begin position="10"/>
        <end position="19"/>
    </location>
</feature>
<sequence>MNPTISLELARQDHSERLAHSRQTRTRAQPRADRRHAENTGRPPDPTRATAHPPTLVDALDAR</sequence>
<evidence type="ECO:0000313" key="3">
    <source>
        <dbReference type="Proteomes" id="UP000678317"/>
    </source>
</evidence>
<accession>A0ABS3SGW5</accession>
<name>A0ABS3SGW5_9CELL</name>